<keyword evidence="3" id="KW-1185">Reference proteome</keyword>
<organism evidence="2 3">
    <name type="scientific">Mythimna separata</name>
    <name type="common">Oriental armyworm</name>
    <name type="synonym">Pseudaletia separata</name>
    <dbReference type="NCBI Taxonomy" id="271217"/>
    <lineage>
        <taxon>Eukaryota</taxon>
        <taxon>Metazoa</taxon>
        <taxon>Ecdysozoa</taxon>
        <taxon>Arthropoda</taxon>
        <taxon>Hexapoda</taxon>
        <taxon>Insecta</taxon>
        <taxon>Pterygota</taxon>
        <taxon>Neoptera</taxon>
        <taxon>Endopterygota</taxon>
        <taxon>Lepidoptera</taxon>
        <taxon>Glossata</taxon>
        <taxon>Ditrysia</taxon>
        <taxon>Noctuoidea</taxon>
        <taxon>Noctuidae</taxon>
        <taxon>Noctuinae</taxon>
        <taxon>Hadenini</taxon>
        <taxon>Mythimna</taxon>
    </lineage>
</organism>
<feature type="transmembrane region" description="Helical" evidence="1">
    <location>
        <begin position="220"/>
        <end position="241"/>
    </location>
</feature>
<dbReference type="Proteomes" id="UP001231518">
    <property type="component" value="Chromosome 18"/>
</dbReference>
<evidence type="ECO:0000313" key="3">
    <source>
        <dbReference type="Proteomes" id="UP001231518"/>
    </source>
</evidence>
<sequence>MFTCKRCESEARDGATCATCKAKFDFPCAGISEAGWRKLGERKLTWKCQNCKSAPVASPQISSLKTSPVNSESIMTELQGLSAKMEALPALMESVRAIQAELAELKTIRQEVSQMKSSFESYGQDIKALAVRVSDLEAEMEIMGKTKEAVVSLQDRIIQLESRQSESEQRSRMNNIEIKGVPISKDEDLFVLMDKIVKWLSLVAWIHLYAKTLITRRSVFLLTSFNFISCILGLESSFYMLRQIMMP</sequence>
<dbReference type="AlphaFoldDB" id="A0AAD7YKW5"/>
<gene>
    <name evidence="2" type="ORF">PYW07_006135</name>
</gene>
<accession>A0AAD7YKW5</accession>
<keyword evidence="1" id="KW-0812">Transmembrane</keyword>
<evidence type="ECO:0000313" key="2">
    <source>
        <dbReference type="EMBL" id="KAJ8718205.1"/>
    </source>
</evidence>
<name>A0AAD7YKW5_MYTSE</name>
<keyword evidence="1" id="KW-1133">Transmembrane helix</keyword>
<evidence type="ECO:0008006" key="4">
    <source>
        <dbReference type="Google" id="ProtNLM"/>
    </source>
</evidence>
<dbReference type="EMBL" id="JARGEI010000016">
    <property type="protein sequence ID" value="KAJ8718205.1"/>
    <property type="molecule type" value="Genomic_DNA"/>
</dbReference>
<evidence type="ECO:0000256" key="1">
    <source>
        <dbReference type="SAM" id="Phobius"/>
    </source>
</evidence>
<comment type="caution">
    <text evidence="2">The sequence shown here is derived from an EMBL/GenBank/DDBJ whole genome shotgun (WGS) entry which is preliminary data.</text>
</comment>
<keyword evidence="1" id="KW-0472">Membrane</keyword>
<dbReference type="Gene3D" id="1.10.287.1490">
    <property type="match status" value="1"/>
</dbReference>
<reference evidence="2" key="1">
    <citation type="submission" date="2023-03" db="EMBL/GenBank/DDBJ databases">
        <title>Chromosome-level genomes of two armyworms, Mythimna separata and Mythimna loreyi, provide insights into the biosynthesis and reception of sex pheromones.</title>
        <authorList>
            <person name="Zhao H."/>
        </authorList>
    </citation>
    <scope>NUCLEOTIDE SEQUENCE</scope>
    <source>
        <strain evidence="2">BeijingLab</strain>
        <tissue evidence="2">Pupa</tissue>
    </source>
</reference>
<protein>
    <recommendedName>
        <fullName evidence="4">Zinc finger PHD-type domain-containing protein</fullName>
    </recommendedName>
</protein>
<proteinExistence type="predicted"/>